<dbReference type="Gene3D" id="1.25.40.10">
    <property type="entry name" value="Tetratricopeptide repeat domain"/>
    <property type="match status" value="1"/>
</dbReference>
<evidence type="ECO:0000313" key="3">
    <source>
        <dbReference type="Proteomes" id="UP001497416"/>
    </source>
</evidence>
<dbReference type="RefSeq" id="WP_348710110.1">
    <property type="nucleotide sequence ID" value="NZ_CAXIXY010000003.1"/>
</dbReference>
<sequence length="230" mass="27051">MNNYQDLIQKYHSNKLNNEEQMLFDNLANTNDEFKALLKEHENLNAAFQIIEDNEVSDLIKNLESKNNDKNIFLKIAAAITIFITGYYFLFYSGTNYDSYFEEYPNVYYPITRGASENDLQKAFSAYEQQNYELAIQKFDSLLIENKIPEIKFYKAMSLLNMGKKDEALALLKELSVINFDYSEETLWYLSITSILLDQKDLAKYTLQSMNEKGMKFKKKERKEILDNLN</sequence>
<dbReference type="InterPro" id="IPR011990">
    <property type="entry name" value="TPR-like_helical_dom_sf"/>
</dbReference>
<evidence type="ECO:0000313" key="2">
    <source>
        <dbReference type="EMBL" id="CAL2077310.1"/>
    </source>
</evidence>
<proteinExistence type="predicted"/>
<reference evidence="2 3" key="1">
    <citation type="submission" date="2024-05" db="EMBL/GenBank/DDBJ databases">
        <authorList>
            <person name="Duchaud E."/>
        </authorList>
    </citation>
    <scope>NUCLEOTIDE SEQUENCE [LARGE SCALE GENOMIC DNA]</scope>
    <source>
        <strain evidence="2">Ena-SAMPLE-TAB-13-05-2024-13:56:06:370-140302</strain>
    </source>
</reference>
<dbReference type="SUPFAM" id="SSF48452">
    <property type="entry name" value="TPR-like"/>
    <property type="match status" value="1"/>
</dbReference>
<organism evidence="2 3">
    <name type="scientific">Tenacibaculum platacis</name>
    <dbReference type="NCBI Taxonomy" id="3137852"/>
    <lineage>
        <taxon>Bacteria</taxon>
        <taxon>Pseudomonadati</taxon>
        <taxon>Bacteroidota</taxon>
        <taxon>Flavobacteriia</taxon>
        <taxon>Flavobacteriales</taxon>
        <taxon>Flavobacteriaceae</taxon>
        <taxon>Tenacibaculum</taxon>
    </lineage>
</organism>
<dbReference type="EMBL" id="CAXIXY010000003">
    <property type="protein sequence ID" value="CAL2077310.1"/>
    <property type="molecule type" value="Genomic_DNA"/>
</dbReference>
<accession>A0ABP1EER1</accession>
<comment type="caution">
    <text evidence="2">The sequence shown here is derived from an EMBL/GenBank/DDBJ whole genome shotgun (WGS) entry which is preliminary data.</text>
</comment>
<keyword evidence="3" id="KW-1185">Reference proteome</keyword>
<name>A0ABP1EER1_9FLAO</name>
<gene>
    <name evidence="2" type="ORF">T190607A01A_10510</name>
</gene>
<evidence type="ECO:0000256" key="1">
    <source>
        <dbReference type="SAM" id="Phobius"/>
    </source>
</evidence>
<dbReference type="Proteomes" id="UP001497416">
    <property type="component" value="Unassembled WGS sequence"/>
</dbReference>
<protein>
    <recommendedName>
        <fullName evidence="4">Tetratricopeptide repeat protein</fullName>
    </recommendedName>
</protein>
<keyword evidence="1" id="KW-1133">Transmembrane helix</keyword>
<feature type="transmembrane region" description="Helical" evidence="1">
    <location>
        <begin position="72"/>
        <end position="91"/>
    </location>
</feature>
<keyword evidence="1" id="KW-0472">Membrane</keyword>
<keyword evidence="1" id="KW-0812">Transmembrane</keyword>
<evidence type="ECO:0008006" key="4">
    <source>
        <dbReference type="Google" id="ProtNLM"/>
    </source>
</evidence>